<proteinExistence type="inferred from homology"/>
<evidence type="ECO:0000256" key="7">
    <source>
        <dbReference type="ARBA" id="ARBA00022801"/>
    </source>
</evidence>
<keyword evidence="5" id="KW-0645">Protease</keyword>
<evidence type="ECO:0000256" key="3">
    <source>
        <dbReference type="ARBA" id="ARBA00010279"/>
    </source>
</evidence>
<dbReference type="InterPro" id="IPR050414">
    <property type="entry name" value="Fungal_M35_metalloproteases"/>
</dbReference>
<dbReference type="InterPro" id="IPR024079">
    <property type="entry name" value="MetalloPept_cat_dom_sf"/>
</dbReference>
<evidence type="ECO:0000256" key="2">
    <source>
        <dbReference type="ARBA" id="ARBA00004613"/>
    </source>
</evidence>
<dbReference type="PANTHER" id="PTHR37016:SF7">
    <property type="entry name" value="NEUTRAL PROTEASE 2"/>
    <property type="match status" value="1"/>
</dbReference>
<evidence type="ECO:0000256" key="4">
    <source>
        <dbReference type="ARBA" id="ARBA00022525"/>
    </source>
</evidence>
<keyword evidence="9" id="KW-0482">Metalloprotease</keyword>
<dbReference type="AlphaFoldDB" id="A0A4V1C613"/>
<dbReference type="EMBL" id="CP034206">
    <property type="protein sequence ID" value="QBZ58285.1"/>
    <property type="molecule type" value="Genomic_DNA"/>
</dbReference>
<evidence type="ECO:0000256" key="5">
    <source>
        <dbReference type="ARBA" id="ARBA00022670"/>
    </source>
</evidence>
<sequence length="233" mass="26212">MYFAFEFIYLNAAGAIASTAAAGLADPRHYRSQVDSNLGGHSNRRAHLDGLSECPDTQAVQNAIHGCYDLADEGSHAARNNDKLFKVIFKTDDPDTKRHVESNFEKLKEACSSHSREVSVTCRDPSEMCHFHGPLCMAHADRGNNQVVLCPFFFEQKARSQDVTANNQDTIILHELSHLLFDFDDWGYNWNGVRSLKTRHAIKNPDSYAIFAQCARNRDCEDESDYDSDSDSD</sequence>
<organism evidence="11 12">
    <name type="scientific">Pyricularia oryzae</name>
    <name type="common">Rice blast fungus</name>
    <name type="synonym">Magnaporthe oryzae</name>
    <dbReference type="NCBI Taxonomy" id="318829"/>
    <lineage>
        <taxon>Eukaryota</taxon>
        <taxon>Fungi</taxon>
        <taxon>Dikarya</taxon>
        <taxon>Ascomycota</taxon>
        <taxon>Pezizomycotina</taxon>
        <taxon>Sordariomycetes</taxon>
        <taxon>Sordariomycetidae</taxon>
        <taxon>Magnaporthales</taxon>
        <taxon>Pyriculariaceae</taxon>
        <taxon>Pyricularia</taxon>
    </lineage>
</organism>
<evidence type="ECO:0000313" key="12">
    <source>
        <dbReference type="Proteomes" id="UP000294847"/>
    </source>
</evidence>
<keyword evidence="8" id="KW-0862">Zinc</keyword>
<evidence type="ECO:0000256" key="1">
    <source>
        <dbReference type="ARBA" id="ARBA00001947"/>
    </source>
</evidence>
<evidence type="ECO:0000256" key="6">
    <source>
        <dbReference type="ARBA" id="ARBA00022723"/>
    </source>
</evidence>
<evidence type="ECO:0000256" key="9">
    <source>
        <dbReference type="ARBA" id="ARBA00023049"/>
    </source>
</evidence>
<dbReference type="GO" id="GO:0046872">
    <property type="term" value="F:metal ion binding"/>
    <property type="evidence" value="ECO:0007669"/>
    <property type="project" value="UniProtKB-KW"/>
</dbReference>
<comment type="subcellular location">
    <subcellularLocation>
        <location evidence="2">Secreted</location>
    </subcellularLocation>
</comment>
<keyword evidence="6" id="KW-0479">Metal-binding</keyword>
<dbReference type="GO" id="GO:0005576">
    <property type="term" value="C:extracellular region"/>
    <property type="evidence" value="ECO:0007669"/>
    <property type="project" value="UniProtKB-SubCell"/>
</dbReference>
<evidence type="ECO:0000259" key="10">
    <source>
        <dbReference type="Pfam" id="PF14521"/>
    </source>
</evidence>
<dbReference type="Pfam" id="PF14521">
    <property type="entry name" value="Aspzincin_M35"/>
    <property type="match status" value="1"/>
</dbReference>
<comment type="cofactor">
    <cofactor evidence="1">
        <name>Zn(2+)</name>
        <dbReference type="ChEBI" id="CHEBI:29105"/>
    </cofactor>
</comment>
<keyword evidence="7" id="KW-0378">Hydrolase</keyword>
<name>A0A4V1C613_PYROR</name>
<dbReference type="Proteomes" id="UP000294847">
    <property type="component" value="Chromosome 3"/>
</dbReference>
<dbReference type="GO" id="GO:0006508">
    <property type="term" value="P:proteolysis"/>
    <property type="evidence" value="ECO:0007669"/>
    <property type="project" value="UniProtKB-KW"/>
</dbReference>
<dbReference type="SUPFAM" id="SSF55486">
    <property type="entry name" value="Metalloproteases ('zincins'), catalytic domain"/>
    <property type="match status" value="1"/>
</dbReference>
<dbReference type="Gene3D" id="3.40.390.10">
    <property type="entry name" value="Collagenase (Catalytic Domain)"/>
    <property type="match status" value="1"/>
</dbReference>
<accession>A0A4V1C613</accession>
<feature type="domain" description="Lysine-specific metallo-endopeptidase" evidence="10">
    <location>
        <begin position="77"/>
        <end position="213"/>
    </location>
</feature>
<protein>
    <recommendedName>
        <fullName evidence="10">Lysine-specific metallo-endopeptidase domain-containing protein</fullName>
    </recommendedName>
</protein>
<dbReference type="InterPro" id="IPR029463">
    <property type="entry name" value="Lys_MEP"/>
</dbReference>
<dbReference type="GO" id="GO:0004222">
    <property type="term" value="F:metalloendopeptidase activity"/>
    <property type="evidence" value="ECO:0007669"/>
    <property type="project" value="InterPro"/>
</dbReference>
<dbReference type="CDD" id="cd11008">
    <property type="entry name" value="M35_deuterolysin_like"/>
    <property type="match status" value="1"/>
</dbReference>
<evidence type="ECO:0000256" key="8">
    <source>
        <dbReference type="ARBA" id="ARBA00022833"/>
    </source>
</evidence>
<evidence type="ECO:0000313" key="11">
    <source>
        <dbReference type="EMBL" id="QBZ58285.1"/>
    </source>
</evidence>
<gene>
    <name evidence="11" type="ORF">PoMZ_03230</name>
</gene>
<dbReference type="PANTHER" id="PTHR37016">
    <property type="match status" value="1"/>
</dbReference>
<comment type="similarity">
    <text evidence="3">Belongs to the peptidase M35 family.</text>
</comment>
<reference evidence="11 12" key="1">
    <citation type="journal article" date="2019" name="Mol. Biol. Evol.">
        <title>Blast fungal genomes show frequent chromosomal changes, gene gains and losses, and effector gene turnover.</title>
        <authorList>
            <person name="Gomez Luciano L.B."/>
            <person name="Jason Tsai I."/>
            <person name="Chuma I."/>
            <person name="Tosa Y."/>
            <person name="Chen Y.H."/>
            <person name="Li J.Y."/>
            <person name="Li M.Y."/>
            <person name="Jade Lu M.Y."/>
            <person name="Nakayashiki H."/>
            <person name="Li W.H."/>
        </authorList>
    </citation>
    <scope>NUCLEOTIDE SEQUENCE [LARGE SCALE GENOMIC DNA]</scope>
    <source>
        <strain evidence="11">MZ5-1-6</strain>
    </source>
</reference>
<keyword evidence="4" id="KW-0964">Secreted</keyword>